<dbReference type="InterPro" id="IPR009057">
    <property type="entry name" value="Homeodomain-like_sf"/>
</dbReference>
<protein>
    <submittedName>
        <fullName evidence="6">Transcriptional regulator, TetR family</fullName>
    </submittedName>
</protein>
<dbReference type="Gene3D" id="1.10.10.60">
    <property type="entry name" value="Homeodomain-like"/>
    <property type="match status" value="1"/>
</dbReference>
<keyword evidence="2 4" id="KW-0238">DNA-binding</keyword>
<keyword evidence="1" id="KW-0805">Transcription regulation</keyword>
<dbReference type="InterPro" id="IPR001647">
    <property type="entry name" value="HTH_TetR"/>
</dbReference>
<accession>A0A1M7PTA3</accession>
<dbReference type="AlphaFoldDB" id="A0A1M7PTA3"/>
<dbReference type="Pfam" id="PF00440">
    <property type="entry name" value="TetR_N"/>
    <property type="match status" value="1"/>
</dbReference>
<dbReference type="PANTHER" id="PTHR47506:SF7">
    <property type="entry name" value="TRANSCRIPTIONAL REGULATORY PROTEIN"/>
    <property type="match status" value="1"/>
</dbReference>
<dbReference type="GO" id="GO:0003677">
    <property type="term" value="F:DNA binding"/>
    <property type="evidence" value="ECO:0007669"/>
    <property type="project" value="UniProtKB-UniRule"/>
</dbReference>
<dbReference type="InterPro" id="IPR036271">
    <property type="entry name" value="Tet_transcr_reg_TetR-rel_C_sf"/>
</dbReference>
<dbReference type="SUPFAM" id="SSF46689">
    <property type="entry name" value="Homeodomain-like"/>
    <property type="match status" value="1"/>
</dbReference>
<dbReference type="SUPFAM" id="SSF48498">
    <property type="entry name" value="Tetracyclin repressor-like, C-terminal domain"/>
    <property type="match status" value="1"/>
</dbReference>
<organism evidence="6 7">
    <name type="scientific">Pseudomonas asturiensis</name>
    <dbReference type="NCBI Taxonomy" id="1190415"/>
    <lineage>
        <taxon>Bacteria</taxon>
        <taxon>Pseudomonadati</taxon>
        <taxon>Pseudomonadota</taxon>
        <taxon>Gammaproteobacteria</taxon>
        <taxon>Pseudomonadales</taxon>
        <taxon>Pseudomonadaceae</taxon>
        <taxon>Pseudomonas</taxon>
    </lineage>
</organism>
<dbReference type="PANTHER" id="PTHR47506">
    <property type="entry name" value="TRANSCRIPTIONAL REGULATORY PROTEIN"/>
    <property type="match status" value="1"/>
</dbReference>
<dbReference type="Gene3D" id="1.10.357.10">
    <property type="entry name" value="Tetracycline Repressor, domain 2"/>
    <property type="match status" value="1"/>
</dbReference>
<evidence type="ECO:0000256" key="2">
    <source>
        <dbReference type="ARBA" id="ARBA00023125"/>
    </source>
</evidence>
<dbReference type="PROSITE" id="PS50977">
    <property type="entry name" value="HTH_TETR_2"/>
    <property type="match status" value="1"/>
</dbReference>
<keyword evidence="3" id="KW-0804">Transcription</keyword>
<dbReference type="RefSeq" id="WP_073169898.1">
    <property type="nucleotide sequence ID" value="NZ_FRDA01000013.1"/>
</dbReference>
<name>A0A1M7PTA3_9PSED</name>
<dbReference type="PRINTS" id="PR00455">
    <property type="entry name" value="HTHTETR"/>
</dbReference>
<evidence type="ECO:0000313" key="7">
    <source>
        <dbReference type="Proteomes" id="UP000183983"/>
    </source>
</evidence>
<evidence type="ECO:0000256" key="4">
    <source>
        <dbReference type="PROSITE-ProRule" id="PRU00335"/>
    </source>
</evidence>
<sequence length="198" mass="20951">MRVTKAQAQANRAHIVETASVQFRKHGYDGVGVADLMAAAGFTHGGFYKHFGSKADLMAEAAACSMSKIVEQSAGVSPARFIEYYLSREHRDDVATGCTMAALGGDASRQSDEVRNTFANGIEQLLLSLAPDASTRPDTDPQASRAALLDMLAHAVGAVMLSRAVPNDSKLADEILDACRTTMLAQASRLSDSSDANS</sequence>
<proteinExistence type="predicted"/>
<dbReference type="Proteomes" id="UP000183983">
    <property type="component" value="Unassembled WGS sequence"/>
</dbReference>
<evidence type="ECO:0000256" key="1">
    <source>
        <dbReference type="ARBA" id="ARBA00023015"/>
    </source>
</evidence>
<evidence type="ECO:0000313" key="6">
    <source>
        <dbReference type="EMBL" id="SHN20663.1"/>
    </source>
</evidence>
<reference evidence="6 7" key="1">
    <citation type="submission" date="2016-11" db="EMBL/GenBank/DDBJ databases">
        <authorList>
            <person name="Jaros S."/>
            <person name="Januszkiewicz K."/>
            <person name="Wedrychowicz H."/>
        </authorList>
    </citation>
    <scope>NUCLEOTIDE SEQUENCE [LARGE SCALE GENOMIC DNA]</scope>
    <source>
        <strain evidence="6 7">LMG 26898</strain>
    </source>
</reference>
<dbReference type="STRING" id="1190415.SAMN05216593_11353"/>
<gene>
    <name evidence="6" type="ORF">SAMN05216593_11353</name>
</gene>
<feature type="DNA-binding region" description="H-T-H motif" evidence="4">
    <location>
        <begin position="32"/>
        <end position="51"/>
    </location>
</feature>
<evidence type="ECO:0000259" key="5">
    <source>
        <dbReference type="PROSITE" id="PS50977"/>
    </source>
</evidence>
<feature type="domain" description="HTH tetR-type" evidence="5">
    <location>
        <begin position="9"/>
        <end position="69"/>
    </location>
</feature>
<evidence type="ECO:0000256" key="3">
    <source>
        <dbReference type="ARBA" id="ARBA00023163"/>
    </source>
</evidence>
<dbReference type="OrthoDB" id="9798857at2"/>
<dbReference type="EMBL" id="FRDA01000013">
    <property type="protein sequence ID" value="SHN20663.1"/>
    <property type="molecule type" value="Genomic_DNA"/>
</dbReference>